<keyword evidence="2" id="KW-1185">Reference proteome</keyword>
<sequence length="173" mass="18877">MARRIEHRSTSEWPAAEVYRALIDPAFIEARLKELGGSGAVLVNHAHTDDGAFQFQLRHSVSVESLPTVARSVVGGDLTIERSESWRREEDGYYTGEIAAEIAGAPCSITGSMWLRDLADTSGPAISELVVSGGVKVNLPFVGGKMEDLVVDQVQKLLADEERFATEWLAHRA</sequence>
<evidence type="ECO:0000313" key="1">
    <source>
        <dbReference type="EMBL" id="GAA2329443.1"/>
    </source>
</evidence>
<dbReference type="Proteomes" id="UP001501218">
    <property type="component" value="Unassembled WGS sequence"/>
</dbReference>
<dbReference type="Pfam" id="PF10698">
    <property type="entry name" value="DUF2505"/>
    <property type="match status" value="1"/>
</dbReference>
<proteinExistence type="predicted"/>
<dbReference type="EMBL" id="BAAARA010000001">
    <property type="protein sequence ID" value="GAA2329443.1"/>
    <property type="molecule type" value="Genomic_DNA"/>
</dbReference>
<comment type="caution">
    <text evidence="1">The sequence shown here is derived from an EMBL/GenBank/DDBJ whole genome shotgun (WGS) entry which is preliminary data.</text>
</comment>
<gene>
    <name evidence="1" type="ORF">GCM10009854_00230</name>
</gene>
<dbReference type="InterPro" id="IPR019639">
    <property type="entry name" value="DUF2505"/>
</dbReference>
<reference evidence="2" key="1">
    <citation type="journal article" date="2019" name="Int. J. Syst. Evol. Microbiol.">
        <title>The Global Catalogue of Microorganisms (GCM) 10K type strain sequencing project: providing services to taxonomists for standard genome sequencing and annotation.</title>
        <authorList>
            <consortium name="The Broad Institute Genomics Platform"/>
            <consortium name="The Broad Institute Genome Sequencing Center for Infectious Disease"/>
            <person name="Wu L."/>
            <person name="Ma J."/>
        </authorList>
    </citation>
    <scope>NUCLEOTIDE SEQUENCE [LARGE SCALE GENOMIC DNA]</scope>
    <source>
        <strain evidence="2">JCM 16221</strain>
    </source>
</reference>
<evidence type="ECO:0000313" key="2">
    <source>
        <dbReference type="Proteomes" id="UP001501218"/>
    </source>
</evidence>
<name>A0ABP5SEJ2_9PSEU</name>
<dbReference type="RefSeq" id="WP_344125066.1">
    <property type="nucleotide sequence ID" value="NZ_BAAARA010000001.1"/>
</dbReference>
<protein>
    <submittedName>
        <fullName evidence="1">DUF2505 domain-containing protein</fullName>
    </submittedName>
</protein>
<organism evidence="1 2">
    <name type="scientific">Saccharopolyspora halophila</name>
    <dbReference type="NCBI Taxonomy" id="405551"/>
    <lineage>
        <taxon>Bacteria</taxon>
        <taxon>Bacillati</taxon>
        <taxon>Actinomycetota</taxon>
        <taxon>Actinomycetes</taxon>
        <taxon>Pseudonocardiales</taxon>
        <taxon>Pseudonocardiaceae</taxon>
        <taxon>Saccharopolyspora</taxon>
    </lineage>
</organism>
<accession>A0ABP5SEJ2</accession>